<feature type="transmembrane region" description="Helical" evidence="1">
    <location>
        <begin position="31"/>
        <end position="53"/>
    </location>
</feature>
<evidence type="ECO:0000313" key="3">
    <source>
        <dbReference type="EMBL" id="RZN58114.1"/>
    </source>
</evidence>
<evidence type="ECO:0000313" key="4">
    <source>
        <dbReference type="Proteomes" id="UP000277582"/>
    </source>
</evidence>
<sequence>MAEEKTVWEVAEKIPTPEEVFKTELTLKKKITTLWGSALIALGTSIGSGEFLLGPSMAIKIGLGLFWLIWIGALLQTAYIYSWARISIATGETPITTMFKIGVWAAILGALGVFLSFVWGGWAYSSATALAGGILGRMPGVADRPFVATVGVILLLLTFLILSLGRRVARTLELFNWFDLGVVFTSFIVLAIILVPPDVWAEAAKGLVSVGYIPPGVDPVVFGGWWGYIGFATGINYIIVNYYKDKGFGMGSLTGFISALIGGKKIEVSPFGKIFKVTPENVSTYRRWLKLAAEELLLIFCLGAIVGMAIPMMLSYGLMHGWKFELAWNVPLWLSLALNKLWGAPGYWWGVIVAVFVLFKTQMGVADAIVRAFCDAFWKVEGVRKALRNDIRILYYLTLAIILAWASLAMFTSAPVWLILISSNMANFGAIFGVPFLFYLDRKLPKELRMHWGLKVLNIVFFIMCTTIFLLSVAKYLGLY</sequence>
<organism evidence="2 4">
    <name type="scientific">Candidatus Methanodesulfokora washburnensis</name>
    <dbReference type="NCBI Taxonomy" id="2478471"/>
    <lineage>
        <taxon>Archaea</taxon>
        <taxon>Thermoproteota</taxon>
        <taxon>Candidatus Korarchaeia</taxon>
        <taxon>Candidatus Korarchaeia incertae sedis</taxon>
        <taxon>Candidatus Methanodesulfokora</taxon>
    </lineage>
</organism>
<accession>A0A429GRM9</accession>
<feature type="transmembrane region" description="Helical" evidence="1">
    <location>
        <begin position="145"/>
        <end position="165"/>
    </location>
</feature>
<dbReference type="AlphaFoldDB" id="A0A429GRM9"/>
<dbReference type="EMBL" id="RXII01000122">
    <property type="protein sequence ID" value="RZN58114.1"/>
    <property type="molecule type" value="Genomic_DNA"/>
</dbReference>
<name>A0A429GRM9_9CREN</name>
<feature type="transmembrane region" description="Helical" evidence="1">
    <location>
        <begin position="296"/>
        <end position="322"/>
    </location>
</feature>
<dbReference type="Proteomes" id="UP000316217">
    <property type="component" value="Unassembled WGS sequence"/>
</dbReference>
<keyword evidence="4" id="KW-1185">Reference proteome</keyword>
<dbReference type="NCBIfam" id="NF037982">
    <property type="entry name" value="Nramp_1"/>
    <property type="match status" value="1"/>
</dbReference>
<feature type="transmembrane region" description="Helical" evidence="1">
    <location>
        <begin position="417"/>
        <end position="440"/>
    </location>
</feature>
<evidence type="ECO:0000256" key="1">
    <source>
        <dbReference type="SAM" id="Phobius"/>
    </source>
</evidence>
<comment type="caution">
    <text evidence="2">The sequence shown here is derived from an EMBL/GenBank/DDBJ whole genome shotgun (WGS) entry which is preliminary data.</text>
</comment>
<feature type="transmembrane region" description="Helical" evidence="1">
    <location>
        <begin position="225"/>
        <end position="243"/>
    </location>
</feature>
<feature type="transmembrane region" description="Helical" evidence="1">
    <location>
        <begin position="342"/>
        <end position="359"/>
    </location>
</feature>
<proteinExistence type="predicted"/>
<feature type="transmembrane region" description="Helical" evidence="1">
    <location>
        <begin position="59"/>
        <end position="81"/>
    </location>
</feature>
<protein>
    <recommendedName>
        <fullName evidence="6">Divalent metal cation transporter</fullName>
    </recommendedName>
</protein>
<reference evidence="2 4" key="1">
    <citation type="submission" date="2018-10" db="EMBL/GenBank/DDBJ databases">
        <title>Co-occurring genomic capacity for anaerobic methane metabolism and dissimilatory sulfite reduction discovered in the Korarchaeota.</title>
        <authorList>
            <person name="Mckay L.J."/>
            <person name="Dlakic M."/>
            <person name="Fields M.W."/>
            <person name="Delmont T.O."/>
            <person name="Eren A.M."/>
            <person name="Jay Z.J."/>
            <person name="Klingelsmith K.B."/>
            <person name="Rusch D.B."/>
            <person name="Inskeep W.P."/>
        </authorList>
    </citation>
    <scope>NUCLEOTIDE SEQUENCE [LARGE SCALE GENOMIC DNA]</scope>
    <source>
        <strain evidence="2 4">MDKW</strain>
    </source>
</reference>
<dbReference type="RefSeq" id="WP_125670736.1">
    <property type="nucleotide sequence ID" value="NZ_RCOS01000058.1"/>
</dbReference>
<dbReference type="OrthoDB" id="26546at2157"/>
<keyword evidence="1" id="KW-0472">Membrane</keyword>
<feature type="transmembrane region" description="Helical" evidence="1">
    <location>
        <begin position="101"/>
        <end position="125"/>
    </location>
</feature>
<feature type="transmembrane region" description="Helical" evidence="1">
    <location>
        <begin position="452"/>
        <end position="474"/>
    </location>
</feature>
<keyword evidence="1" id="KW-1133">Transmembrane helix</keyword>
<evidence type="ECO:0000313" key="2">
    <source>
        <dbReference type="EMBL" id="RSN76500.1"/>
    </source>
</evidence>
<evidence type="ECO:0008006" key="6">
    <source>
        <dbReference type="Google" id="ProtNLM"/>
    </source>
</evidence>
<feature type="transmembrane region" description="Helical" evidence="1">
    <location>
        <begin position="177"/>
        <end position="195"/>
    </location>
</feature>
<evidence type="ECO:0000313" key="5">
    <source>
        <dbReference type="Proteomes" id="UP000316217"/>
    </source>
</evidence>
<dbReference type="Proteomes" id="UP000277582">
    <property type="component" value="Unassembled WGS sequence"/>
</dbReference>
<gene>
    <name evidence="2" type="ORF">D6D85_03915</name>
    <name evidence="3" type="ORF">EF810_08075</name>
</gene>
<feature type="transmembrane region" description="Helical" evidence="1">
    <location>
        <begin position="393"/>
        <end position="411"/>
    </location>
</feature>
<reference evidence="3 5" key="2">
    <citation type="journal article" date="2019" name="Nat. Microbiol.">
        <title>Wide diversity of methane and short-chain alkane metabolisms in uncultured archaea.</title>
        <authorList>
            <person name="Borrel G."/>
            <person name="Adam P.S."/>
            <person name="McKay L.J."/>
            <person name="Chen L.X."/>
            <person name="Sierra-Garcia I.N."/>
            <person name="Sieber C.M."/>
            <person name="Letourneur Q."/>
            <person name="Ghozlane A."/>
            <person name="Andersen G.L."/>
            <person name="Li W.J."/>
            <person name="Hallam S.J."/>
            <person name="Muyzer G."/>
            <person name="de Oliveira V.M."/>
            <person name="Inskeep W.P."/>
            <person name="Banfield J.F."/>
            <person name="Gribaldo S."/>
        </authorList>
    </citation>
    <scope>NUCLEOTIDE SEQUENCE [LARGE SCALE GENOMIC DNA]</scope>
    <source>
        <strain evidence="3">NM4</strain>
    </source>
</reference>
<dbReference type="EMBL" id="RCOS01000058">
    <property type="protein sequence ID" value="RSN76500.1"/>
    <property type="molecule type" value="Genomic_DNA"/>
</dbReference>
<keyword evidence="1" id="KW-0812">Transmembrane</keyword>